<evidence type="ECO:0000313" key="4">
    <source>
        <dbReference type="Proteomes" id="UP001217918"/>
    </source>
</evidence>
<feature type="transmembrane region" description="Helical" evidence="2">
    <location>
        <begin position="21"/>
        <end position="41"/>
    </location>
</feature>
<feature type="region of interest" description="Disordered" evidence="1">
    <location>
        <begin position="45"/>
        <end position="65"/>
    </location>
</feature>
<evidence type="ECO:0000256" key="1">
    <source>
        <dbReference type="SAM" id="MobiDB-lite"/>
    </source>
</evidence>
<evidence type="ECO:0000256" key="2">
    <source>
        <dbReference type="SAM" id="Phobius"/>
    </source>
</evidence>
<sequence length="424" mass="45752">MSSPYDRYDPGRRRPRASWSHWVPLVLTVTVATVGVAAWVWNQRSGRDEDGDEDGDEDPDLDHNTDHVYADLDYENADYGDNPAYGATTRPSAPAEQSGGGGGGGGGGWGSHMSGALLRRTPSPQQLFDSARKTVAAGVTAAGAAVGSALAIIREEDKGAYADHETWSEEADAKKSEGIGDTGDRRRQQQRSTRKKRRVVAVVVSAENSADDLVGDGFHEHASILSHIPHQNDFSTLKLFILIHAPGLKDSSPGSSTNLPPASLSSSFSNIEHNQAQSQDGGKSPRMDASASDPAFNAMYAQALSLVEKESNVLPFTTANGYIYILRHLNPDVIYLQESLAGDNGALVTQMQSWLRHDLVLVVGAGGGHGGLADSESEAEKPDKPDKPELWWLREDRVGRGRGVVVVDGMRVHDDWARRVQNKE</sequence>
<organism evidence="3 4">
    <name type="scientific">Phyllachora maydis</name>
    <dbReference type="NCBI Taxonomy" id="1825666"/>
    <lineage>
        <taxon>Eukaryota</taxon>
        <taxon>Fungi</taxon>
        <taxon>Dikarya</taxon>
        <taxon>Ascomycota</taxon>
        <taxon>Pezizomycotina</taxon>
        <taxon>Sordariomycetes</taxon>
        <taxon>Sordariomycetidae</taxon>
        <taxon>Phyllachorales</taxon>
        <taxon>Phyllachoraceae</taxon>
        <taxon>Phyllachora</taxon>
    </lineage>
</organism>
<keyword evidence="2" id="KW-1133">Transmembrane helix</keyword>
<dbReference type="AlphaFoldDB" id="A0AAD9MC31"/>
<dbReference type="EMBL" id="JAQQPM010000005">
    <property type="protein sequence ID" value="KAK2071594.1"/>
    <property type="molecule type" value="Genomic_DNA"/>
</dbReference>
<evidence type="ECO:0000313" key="3">
    <source>
        <dbReference type="EMBL" id="KAK2071594.1"/>
    </source>
</evidence>
<keyword evidence="2" id="KW-0812">Transmembrane</keyword>
<proteinExistence type="predicted"/>
<feature type="compositionally biased region" description="Acidic residues" evidence="1">
    <location>
        <begin position="49"/>
        <end position="60"/>
    </location>
</feature>
<name>A0AAD9MC31_9PEZI</name>
<keyword evidence="4" id="KW-1185">Reference proteome</keyword>
<feature type="compositionally biased region" description="Polar residues" evidence="1">
    <location>
        <begin position="272"/>
        <end position="281"/>
    </location>
</feature>
<dbReference type="Proteomes" id="UP001217918">
    <property type="component" value="Unassembled WGS sequence"/>
</dbReference>
<reference evidence="3" key="1">
    <citation type="journal article" date="2023" name="Mol. Plant Microbe Interact.">
        <title>Elucidating the Obligate Nature and Biological Capacity of an Invasive Fungal Corn Pathogen.</title>
        <authorList>
            <person name="MacCready J.S."/>
            <person name="Roggenkamp E.M."/>
            <person name="Gdanetz K."/>
            <person name="Chilvers M.I."/>
        </authorList>
    </citation>
    <scope>NUCLEOTIDE SEQUENCE</scope>
    <source>
        <strain evidence="3">PM02</strain>
    </source>
</reference>
<feature type="region of interest" description="Disordered" evidence="1">
    <location>
        <begin position="163"/>
        <end position="197"/>
    </location>
</feature>
<protein>
    <recommendedName>
        <fullName evidence="5">Peroxin 22-like protein</fullName>
    </recommendedName>
</protein>
<accession>A0AAD9MC31</accession>
<feature type="region of interest" description="Disordered" evidence="1">
    <location>
        <begin position="272"/>
        <end position="291"/>
    </location>
</feature>
<feature type="region of interest" description="Disordered" evidence="1">
    <location>
        <begin position="79"/>
        <end position="117"/>
    </location>
</feature>
<evidence type="ECO:0008006" key="5">
    <source>
        <dbReference type="Google" id="ProtNLM"/>
    </source>
</evidence>
<feature type="compositionally biased region" description="Basic residues" evidence="1">
    <location>
        <begin position="188"/>
        <end position="197"/>
    </location>
</feature>
<gene>
    <name evidence="3" type="ORF">P8C59_006003</name>
</gene>
<feature type="compositionally biased region" description="Basic and acidic residues" evidence="1">
    <location>
        <begin position="163"/>
        <end position="187"/>
    </location>
</feature>
<comment type="caution">
    <text evidence="3">The sequence shown here is derived from an EMBL/GenBank/DDBJ whole genome shotgun (WGS) entry which is preliminary data.</text>
</comment>
<feature type="compositionally biased region" description="Gly residues" evidence="1">
    <location>
        <begin position="98"/>
        <end position="110"/>
    </location>
</feature>
<keyword evidence="2" id="KW-0472">Membrane</keyword>